<dbReference type="AlphaFoldDB" id="Q8LIZ8"/>
<protein>
    <submittedName>
        <fullName evidence="2">Uncharacterized protein</fullName>
    </submittedName>
</protein>
<name>Q8LIZ8_ORYSJ</name>
<organism evidence="2">
    <name type="scientific">Oryza sativa subsp. japonica</name>
    <name type="common">Rice</name>
    <dbReference type="NCBI Taxonomy" id="39947"/>
    <lineage>
        <taxon>Eukaryota</taxon>
        <taxon>Viridiplantae</taxon>
        <taxon>Streptophyta</taxon>
        <taxon>Embryophyta</taxon>
        <taxon>Tracheophyta</taxon>
        <taxon>Spermatophyta</taxon>
        <taxon>Magnoliopsida</taxon>
        <taxon>Liliopsida</taxon>
        <taxon>Poales</taxon>
        <taxon>Poaceae</taxon>
        <taxon>BOP clade</taxon>
        <taxon>Oryzoideae</taxon>
        <taxon>Oryzeae</taxon>
        <taxon>Oryzinae</taxon>
        <taxon>Oryza</taxon>
        <taxon>Oryza sativa</taxon>
    </lineage>
</organism>
<feature type="region of interest" description="Disordered" evidence="1">
    <location>
        <begin position="86"/>
        <end position="126"/>
    </location>
</feature>
<proteinExistence type="predicted"/>
<sequence length="126" mass="13627">MHRSVVRGFHPGPFALSVARTGTSDQRRDTSLRSVASCERTHGMRIGRLHGLIIITVFVVEDAYLAVAQIDRKSKHKSIEILSRYRSLSPSSTDHQPSTTVRGLAASALRSPRPGGGGSALPVAQR</sequence>
<dbReference type="EMBL" id="AP003376">
    <property type="protein sequence ID" value="BAC05588.1"/>
    <property type="molecule type" value="Genomic_DNA"/>
</dbReference>
<reference evidence="2" key="1">
    <citation type="journal article" date="2002" name="Nature">
        <title>The genome sequence and structure of rice chromosome 1.</title>
        <authorList>
            <person name="Sasaki T."/>
            <person name="Matsumoto T."/>
            <person name="Yamamoto K."/>
            <person name="Sakata K."/>
            <person name="Baba T."/>
            <person name="Katayose Y."/>
            <person name="Wu J."/>
            <person name="Niimura Y."/>
            <person name="Cheng Z."/>
            <person name="Nagamura Y."/>
            <person name="Antonio B.A."/>
            <person name="Kanamori H."/>
            <person name="Hosokawa S."/>
            <person name="Masukawa M."/>
            <person name="Arikawa K."/>
            <person name="Chiden Y."/>
            <person name="Hayashi M."/>
            <person name="Okamoto M."/>
            <person name="Ando T."/>
            <person name="Aoki H."/>
            <person name="Arita K."/>
            <person name="Hamada M."/>
            <person name="Harada C."/>
            <person name="Hijishita S."/>
            <person name="Honda M."/>
            <person name="Ichikawa Y."/>
            <person name="Idonuma A."/>
            <person name="Iijima M."/>
            <person name="Ikeda M."/>
            <person name="Ikeno M."/>
            <person name="Itoh S."/>
            <person name="Itoh T."/>
            <person name="Itoh Y."/>
            <person name="Itoh Y."/>
            <person name="Iwabuchi A."/>
            <person name="Kamiya K."/>
            <person name="Karasawa W."/>
            <person name="Katagiri S."/>
            <person name="Kikuta A."/>
            <person name="Kobayashi N."/>
            <person name="Kono I."/>
            <person name="Machita K."/>
            <person name="Maehara T."/>
            <person name="Mizuno H."/>
            <person name="Mizubayashi T."/>
            <person name="Mukai Y."/>
            <person name="Nagasaki H."/>
            <person name="Nakashima M."/>
            <person name="Nakama Y."/>
            <person name="Nakamichi Y."/>
            <person name="Nakamura M."/>
            <person name="Namiki N."/>
            <person name="Negishi M."/>
            <person name="Ohta I."/>
            <person name="Ono N."/>
            <person name="Saji S."/>
            <person name="Sakai K."/>
            <person name="Shibata M."/>
            <person name="Shimokawa T."/>
            <person name="Shomura A."/>
            <person name="Song J."/>
            <person name="Takazaki Y."/>
            <person name="Terasawa K."/>
            <person name="Tsuji K."/>
            <person name="Waki K."/>
            <person name="Yamagata H."/>
            <person name="Yamane H."/>
            <person name="Yoshiki S."/>
            <person name="Yoshihara R."/>
            <person name="Yukawa K."/>
            <person name="Zhong H."/>
            <person name="Iwama H."/>
            <person name="Endo T."/>
            <person name="Ito H."/>
            <person name="Hahn J.H."/>
            <person name="Kim H.I."/>
            <person name="Eun M.Y."/>
            <person name="Yano M."/>
            <person name="Jiang J."/>
            <person name="Gojobori T."/>
        </authorList>
    </citation>
    <scope>NUCLEOTIDE SEQUENCE [LARGE SCALE GENOMIC DNA]</scope>
</reference>
<feature type="compositionally biased region" description="Polar residues" evidence="1">
    <location>
        <begin position="86"/>
        <end position="101"/>
    </location>
</feature>
<evidence type="ECO:0000256" key="1">
    <source>
        <dbReference type="SAM" id="MobiDB-lite"/>
    </source>
</evidence>
<evidence type="ECO:0000313" key="2">
    <source>
        <dbReference type="EMBL" id="BAC05588.1"/>
    </source>
</evidence>
<dbReference type="Proteomes" id="UP000817658">
    <property type="component" value="Chromosome 1"/>
</dbReference>
<gene>
    <name evidence="2" type="primary">OSJNBa0014K08.17</name>
</gene>
<accession>Q8LIZ8</accession>